<accession>A0A9Q1HKI5</accession>
<evidence type="ECO:0000313" key="1">
    <source>
        <dbReference type="EMBL" id="KAJ8050654.1"/>
    </source>
</evidence>
<comment type="caution">
    <text evidence="1">The sequence shown here is derived from an EMBL/GenBank/DDBJ whole genome shotgun (WGS) entry which is preliminary data.</text>
</comment>
<dbReference type="EMBL" id="JAIZAY010000001">
    <property type="protein sequence ID" value="KAJ8050654.1"/>
    <property type="molecule type" value="Genomic_DNA"/>
</dbReference>
<dbReference type="OrthoDB" id="6506336at2759"/>
<gene>
    <name evidence="1" type="ORF">HOLleu_03940</name>
</gene>
<keyword evidence="2" id="KW-1185">Reference proteome</keyword>
<dbReference type="AlphaFoldDB" id="A0A9Q1HKI5"/>
<proteinExistence type="predicted"/>
<evidence type="ECO:0000313" key="2">
    <source>
        <dbReference type="Proteomes" id="UP001152320"/>
    </source>
</evidence>
<dbReference type="Proteomes" id="UP001152320">
    <property type="component" value="Chromosome 1"/>
</dbReference>
<organism evidence="1 2">
    <name type="scientific">Holothuria leucospilota</name>
    <name type="common">Black long sea cucumber</name>
    <name type="synonym">Mertensiothuria leucospilota</name>
    <dbReference type="NCBI Taxonomy" id="206669"/>
    <lineage>
        <taxon>Eukaryota</taxon>
        <taxon>Metazoa</taxon>
        <taxon>Echinodermata</taxon>
        <taxon>Eleutherozoa</taxon>
        <taxon>Echinozoa</taxon>
        <taxon>Holothuroidea</taxon>
        <taxon>Aspidochirotacea</taxon>
        <taxon>Aspidochirotida</taxon>
        <taxon>Holothuriidae</taxon>
        <taxon>Holothuria</taxon>
    </lineage>
</organism>
<reference evidence="1" key="1">
    <citation type="submission" date="2021-10" db="EMBL/GenBank/DDBJ databases">
        <title>Tropical sea cucumber genome reveals ecological adaptation and Cuvierian tubules defense mechanism.</title>
        <authorList>
            <person name="Chen T."/>
        </authorList>
    </citation>
    <scope>NUCLEOTIDE SEQUENCE</scope>
    <source>
        <strain evidence="1">Nanhai2018</strain>
        <tissue evidence="1">Muscle</tissue>
    </source>
</reference>
<sequence>MVGHLVPHDLEAWDVLLRLIDVTEFCTSNKVTPDMPNFLADLVEHFLDSYYRMYPDMSMKPKFHYLIHYPEHLVNFGPLVHTWTLRFEGKHNYFKEVASLTNQKAQRLSDSLPNGDALLH</sequence>
<name>A0A9Q1HKI5_HOLLE</name>
<protein>
    <submittedName>
        <fullName evidence="1">Uncharacterized protein</fullName>
    </submittedName>
</protein>